<name>D5MG50_METO1</name>
<dbReference type="KEGG" id="mox:DAMO_1673"/>
<feature type="region of interest" description="Disordered" evidence="1">
    <location>
        <begin position="29"/>
        <end position="55"/>
    </location>
</feature>
<dbReference type="AlphaFoldDB" id="D5MG50"/>
<dbReference type="EMBL" id="FP565575">
    <property type="protein sequence ID" value="CBE68731.1"/>
    <property type="molecule type" value="Genomic_DNA"/>
</dbReference>
<organism evidence="2 3">
    <name type="scientific">Methylomirabilis oxygeniifera</name>
    <dbReference type="NCBI Taxonomy" id="671143"/>
    <lineage>
        <taxon>Bacteria</taxon>
        <taxon>Candidatus Methylomirabilota</taxon>
        <taxon>Candidatus Methylomirabilia</taxon>
        <taxon>Candidatus Methylomirabilales</taxon>
        <taxon>Candidatus Methylomirabilaceae</taxon>
        <taxon>Candidatus Methylomirabilis</taxon>
    </lineage>
</organism>
<accession>D5MG50</accession>
<evidence type="ECO:0000313" key="3">
    <source>
        <dbReference type="Proteomes" id="UP000006898"/>
    </source>
</evidence>
<sequence>MIGLVICIILDQGGRVIKLEAATLSLEKPVPAPVSPLNTSPPKTLDRLSGLGYAS</sequence>
<dbReference type="Proteomes" id="UP000006898">
    <property type="component" value="Chromosome"/>
</dbReference>
<protein>
    <submittedName>
        <fullName evidence="2">Uncharacterized protein</fullName>
    </submittedName>
</protein>
<proteinExistence type="predicted"/>
<dbReference type="STRING" id="671143.DAMO_1673"/>
<dbReference type="HOGENOM" id="CLU_3023480_0_0_0"/>
<gene>
    <name evidence="2" type="ORF">DAMO_1673</name>
</gene>
<evidence type="ECO:0000313" key="2">
    <source>
        <dbReference type="EMBL" id="CBE68731.1"/>
    </source>
</evidence>
<evidence type="ECO:0000256" key="1">
    <source>
        <dbReference type="SAM" id="MobiDB-lite"/>
    </source>
</evidence>
<reference evidence="2 3" key="1">
    <citation type="journal article" date="2010" name="Nature">
        <title>Nitrite-driven anaerobic methane oxidation by oxygenic bacteria.</title>
        <authorList>
            <person name="Ettwig K.F."/>
            <person name="Butler M.K."/>
            <person name="Le Paslier D."/>
            <person name="Pelletier E."/>
            <person name="Mangenot S."/>
            <person name="Kuypers M.M.M."/>
            <person name="Schreiber F."/>
            <person name="Dutilh B.E."/>
            <person name="Zedelius J."/>
            <person name="de Beer D."/>
            <person name="Gloerich J."/>
            <person name="Wessels H.J.C.T."/>
            <person name="van Allen T."/>
            <person name="Luesken F."/>
            <person name="Wu M."/>
            <person name="van de Pas-Schoonen K.T."/>
            <person name="Op den Camp H.J.M."/>
            <person name="Janssen-Megens E.M."/>
            <person name="Francoijs K-J."/>
            <person name="Stunnenberg H."/>
            <person name="Weissenbach J."/>
            <person name="Jetten M.S.M."/>
            <person name="Strous M."/>
        </authorList>
    </citation>
    <scope>NUCLEOTIDE SEQUENCE [LARGE SCALE GENOMIC DNA]</scope>
</reference>